<protein>
    <recommendedName>
        <fullName evidence="3">Biotin transporter BioY</fullName>
    </recommendedName>
</protein>
<sequence>MYNFFTVRETTTLALLTTFITISGALKLPGLFPGTEFQLSAPIAVAICGIFGIKKYLIAGILSSILGLILGTQMIFSVIIAMIFRVVVAFFFYFMGDNKFFYIVSGPLGTLAARLCMSAIVGKAAIVLVMAALPGMIYTALSAGFIAVILKRIALATNLKTTGN</sequence>
<dbReference type="AlphaFoldDB" id="A0A644VPD0"/>
<feature type="transmembrane region" description="Helical" evidence="1">
    <location>
        <begin position="100"/>
        <end position="117"/>
    </location>
</feature>
<evidence type="ECO:0000256" key="1">
    <source>
        <dbReference type="SAM" id="Phobius"/>
    </source>
</evidence>
<name>A0A644VPD0_9ZZZZ</name>
<keyword evidence="1" id="KW-0472">Membrane</keyword>
<organism evidence="2">
    <name type="scientific">bioreactor metagenome</name>
    <dbReference type="NCBI Taxonomy" id="1076179"/>
    <lineage>
        <taxon>unclassified sequences</taxon>
        <taxon>metagenomes</taxon>
        <taxon>ecological metagenomes</taxon>
    </lineage>
</organism>
<reference evidence="2" key="1">
    <citation type="submission" date="2019-08" db="EMBL/GenBank/DDBJ databases">
        <authorList>
            <person name="Kucharzyk K."/>
            <person name="Murdoch R.W."/>
            <person name="Higgins S."/>
            <person name="Loffler F."/>
        </authorList>
    </citation>
    <scope>NUCLEOTIDE SEQUENCE</scope>
</reference>
<feature type="transmembrane region" description="Helical" evidence="1">
    <location>
        <begin position="124"/>
        <end position="150"/>
    </location>
</feature>
<keyword evidence="1" id="KW-1133">Transmembrane helix</keyword>
<feature type="transmembrane region" description="Helical" evidence="1">
    <location>
        <begin position="65"/>
        <end position="94"/>
    </location>
</feature>
<evidence type="ECO:0000313" key="2">
    <source>
        <dbReference type="EMBL" id="MPL93117.1"/>
    </source>
</evidence>
<comment type="caution">
    <text evidence="2">The sequence shown here is derived from an EMBL/GenBank/DDBJ whole genome shotgun (WGS) entry which is preliminary data.</text>
</comment>
<evidence type="ECO:0008006" key="3">
    <source>
        <dbReference type="Google" id="ProtNLM"/>
    </source>
</evidence>
<proteinExistence type="predicted"/>
<keyword evidence="1" id="KW-0812">Transmembrane</keyword>
<dbReference type="EMBL" id="VSSQ01000381">
    <property type="protein sequence ID" value="MPL93117.1"/>
    <property type="molecule type" value="Genomic_DNA"/>
</dbReference>
<gene>
    <name evidence="2" type="ORF">SDC9_39243</name>
</gene>
<feature type="transmembrane region" description="Helical" evidence="1">
    <location>
        <begin position="37"/>
        <end position="53"/>
    </location>
</feature>
<accession>A0A644VPD0</accession>